<dbReference type="InterPro" id="IPR029044">
    <property type="entry name" value="Nucleotide-diphossugar_trans"/>
</dbReference>
<sequence>MAVRRLRTLLGALILLIGGLWLYSSRQEEPMLPHTLLETPIQYLKNGGSDQNPKGAGEANSDPRYTAHLDLLSQPVPDQHSPVGSQPEVKPSPPSSGNAPELPPSLEGQAQNLDSNTKTSEPFFAFQKDLDLELPVATFQSFSNHRPHNHDYGGPKKYAYATFMATRNPSTKDPYYLAIHSVLYRILYSPRSRTEQYPFIVYVADFVTEEQRTLLRGAGAIVRELEPLPWSCDRPGGQERWKDLFAKLNMWKETEFERILFLDADAFPVDHMDPMFDLTPLQDCRKEKLQEDDYLEDASPVCEPYVFGGVPQDITNPADYNINVGSMVFAPSERMHQRLLQNYLKTDKYNCSMAEQAFLNWQFQPDGAFPPTLLTREWGGFFPQPDEEGKLKVVHEKIWVVDQGISDWLKLDWLTQWQEMMAFYNGDEFKQAREKDGADRVV</sequence>
<dbReference type="InterPro" id="IPR050587">
    <property type="entry name" value="GNT1/Glycosyltrans_8"/>
</dbReference>
<reference evidence="2" key="1">
    <citation type="journal article" date="2020" name="Stud. Mycol.">
        <title>101 Dothideomycetes genomes: a test case for predicting lifestyles and emergence of pathogens.</title>
        <authorList>
            <person name="Haridas S."/>
            <person name="Albert R."/>
            <person name="Binder M."/>
            <person name="Bloem J."/>
            <person name="Labutti K."/>
            <person name="Salamov A."/>
            <person name="Andreopoulos B."/>
            <person name="Baker S."/>
            <person name="Barry K."/>
            <person name="Bills G."/>
            <person name="Bluhm B."/>
            <person name="Cannon C."/>
            <person name="Castanera R."/>
            <person name="Culley D."/>
            <person name="Daum C."/>
            <person name="Ezra D."/>
            <person name="Gonzalez J."/>
            <person name="Henrissat B."/>
            <person name="Kuo A."/>
            <person name="Liang C."/>
            <person name="Lipzen A."/>
            <person name="Lutzoni F."/>
            <person name="Magnuson J."/>
            <person name="Mondo S."/>
            <person name="Nolan M."/>
            <person name="Ohm R."/>
            <person name="Pangilinan J."/>
            <person name="Park H.-J."/>
            <person name="Ramirez L."/>
            <person name="Alfaro M."/>
            <person name="Sun H."/>
            <person name="Tritt A."/>
            <person name="Yoshinaga Y."/>
            <person name="Zwiers L.-H."/>
            <person name="Turgeon B."/>
            <person name="Goodwin S."/>
            <person name="Spatafora J."/>
            <person name="Crous P."/>
            <person name="Grigoriev I."/>
        </authorList>
    </citation>
    <scope>NUCLEOTIDE SEQUENCE</scope>
    <source>
        <strain evidence="2">CBS 379.55</strain>
    </source>
</reference>
<keyword evidence="3" id="KW-1185">Reference proteome</keyword>
<protein>
    <submittedName>
        <fullName evidence="2">Nucleotide-diphospho-sugar transferase</fullName>
    </submittedName>
</protein>
<dbReference type="PANTHER" id="PTHR11183">
    <property type="entry name" value="GLYCOGENIN SUBFAMILY MEMBER"/>
    <property type="match status" value="1"/>
</dbReference>
<dbReference type="OrthoDB" id="2014201at2759"/>
<name>A0A6A6J8W2_WESOR</name>
<dbReference type="Proteomes" id="UP000800097">
    <property type="component" value="Unassembled WGS sequence"/>
</dbReference>
<dbReference type="Gene3D" id="3.90.550.10">
    <property type="entry name" value="Spore Coat Polysaccharide Biosynthesis Protein SpsA, Chain A"/>
    <property type="match status" value="1"/>
</dbReference>
<gene>
    <name evidence="2" type="ORF">EI97DRAFT_436566</name>
</gene>
<organism evidence="2 3">
    <name type="scientific">Westerdykella ornata</name>
    <dbReference type="NCBI Taxonomy" id="318751"/>
    <lineage>
        <taxon>Eukaryota</taxon>
        <taxon>Fungi</taxon>
        <taxon>Dikarya</taxon>
        <taxon>Ascomycota</taxon>
        <taxon>Pezizomycotina</taxon>
        <taxon>Dothideomycetes</taxon>
        <taxon>Pleosporomycetidae</taxon>
        <taxon>Pleosporales</taxon>
        <taxon>Sporormiaceae</taxon>
        <taxon>Westerdykella</taxon>
    </lineage>
</organism>
<dbReference type="GeneID" id="54552313"/>
<evidence type="ECO:0000313" key="3">
    <source>
        <dbReference type="Proteomes" id="UP000800097"/>
    </source>
</evidence>
<dbReference type="GO" id="GO:0016740">
    <property type="term" value="F:transferase activity"/>
    <property type="evidence" value="ECO:0007669"/>
    <property type="project" value="UniProtKB-KW"/>
</dbReference>
<evidence type="ECO:0000313" key="2">
    <source>
        <dbReference type="EMBL" id="KAF2272785.1"/>
    </source>
</evidence>
<evidence type="ECO:0000256" key="1">
    <source>
        <dbReference type="SAM" id="MobiDB-lite"/>
    </source>
</evidence>
<accession>A0A6A6J8W2</accession>
<feature type="region of interest" description="Disordered" evidence="1">
    <location>
        <begin position="43"/>
        <end position="117"/>
    </location>
</feature>
<dbReference type="SUPFAM" id="SSF53448">
    <property type="entry name" value="Nucleotide-diphospho-sugar transferases"/>
    <property type="match status" value="1"/>
</dbReference>
<feature type="compositionally biased region" description="Polar residues" evidence="1">
    <location>
        <begin position="108"/>
        <end position="117"/>
    </location>
</feature>
<keyword evidence="2" id="KW-0808">Transferase</keyword>
<proteinExistence type="predicted"/>
<dbReference type="RefSeq" id="XP_033650324.1">
    <property type="nucleotide sequence ID" value="XM_033799138.1"/>
</dbReference>
<dbReference type="EMBL" id="ML986516">
    <property type="protein sequence ID" value="KAF2272785.1"/>
    <property type="molecule type" value="Genomic_DNA"/>
</dbReference>
<dbReference type="AlphaFoldDB" id="A0A6A6J8W2"/>